<dbReference type="GO" id="GO:0016757">
    <property type="term" value="F:glycosyltransferase activity"/>
    <property type="evidence" value="ECO:0007669"/>
    <property type="project" value="InterPro"/>
</dbReference>
<dbReference type="InterPro" id="IPR028098">
    <property type="entry name" value="Glyco_trans_4-like_N"/>
</dbReference>
<dbReference type="AlphaFoldDB" id="A0A5C0XUM9"/>
<gene>
    <name evidence="3" type="ORF">PFDSM3638_03940</name>
</gene>
<evidence type="ECO:0000259" key="1">
    <source>
        <dbReference type="Pfam" id="PF00534"/>
    </source>
</evidence>
<accession>A0A5C0XUM9</accession>
<organism evidence="3 4">
    <name type="scientific">Pyrococcus furiosus (strain ATCC 43587 / DSM 3638 / JCM 8422 / Vc1)</name>
    <dbReference type="NCBI Taxonomy" id="186497"/>
    <lineage>
        <taxon>Archaea</taxon>
        <taxon>Methanobacteriati</taxon>
        <taxon>Methanobacteriota</taxon>
        <taxon>Thermococci</taxon>
        <taxon>Thermococcales</taxon>
        <taxon>Thermococcaceae</taxon>
        <taxon>Pyrococcus</taxon>
    </lineage>
</organism>
<evidence type="ECO:0000259" key="2">
    <source>
        <dbReference type="Pfam" id="PF13439"/>
    </source>
</evidence>
<dbReference type="InterPro" id="IPR001296">
    <property type="entry name" value="Glyco_trans_1"/>
</dbReference>
<keyword evidence="3" id="KW-0808">Transferase</keyword>
<dbReference type="EMBL" id="CP023154">
    <property type="protein sequence ID" value="QEK78470.1"/>
    <property type="molecule type" value="Genomic_DNA"/>
</dbReference>
<dbReference type="PANTHER" id="PTHR45947:SF3">
    <property type="entry name" value="SULFOQUINOVOSYL TRANSFERASE SQD2"/>
    <property type="match status" value="1"/>
</dbReference>
<reference evidence="3 4" key="1">
    <citation type="submission" date="2017-08" db="EMBL/GenBank/DDBJ databases">
        <title>Resequencing and Reannotation of the genome of Pyrococcus furiosus type strain DSM3638.</title>
        <authorList>
            <person name="Reichelt R.M."/>
            <person name="Bunk B."/>
        </authorList>
    </citation>
    <scope>NUCLEOTIDE SEQUENCE [LARGE SCALE GENOMIC DNA]</scope>
    <source>
        <strain evidence="3 4">DSM 3638</strain>
    </source>
</reference>
<feature type="domain" description="Glycosyltransferase subfamily 4-like N-terminal" evidence="2">
    <location>
        <begin position="76"/>
        <end position="192"/>
    </location>
</feature>
<proteinExistence type="predicted"/>
<protein>
    <submittedName>
        <fullName evidence="3">Glycosyltransferase family 4 protein</fullName>
    </submittedName>
</protein>
<name>A0A5C0XUM9_PYRFU</name>
<evidence type="ECO:0000313" key="4">
    <source>
        <dbReference type="Proteomes" id="UP000324354"/>
    </source>
</evidence>
<sequence>MRVLVMVNDFPNKDNSYTANIFVKEQVKALSEFVEEINVIVPIPRGIELYRKTSYRDYAIGENVHVHFVKYINPLFPIAYSKLRREWIWLEHRALTNFIKKKDIKFDIIHAHYTWPSGAVGVKLKEEYKVPLVITEHTSQTFNRYITTRDPLAREIWQKADIIVRVRKGDIDLFSRVGITPSKIRYIPNGFDGNKFYPIPQEIARRKLNLVEYEKIIINVANMYSRVKGHEYLLRAFSKVAENTSDAFLILVGSGKLLSHLKKLADNLYLGHRVLFAGSKPHDEIPLWMNAADLFVLPSLRESFGVVQIEAMACGVPVVATRNGGSEEIIISEDYGLLCEPANPKELAEKILIALEKEWDREKIRKYAEQFTWENIAKKTLEVYRGVLK</sequence>
<dbReference type="CDD" id="cd03798">
    <property type="entry name" value="GT4_WlbH-like"/>
    <property type="match status" value="1"/>
</dbReference>
<dbReference type="GeneID" id="41712593"/>
<dbReference type="PANTHER" id="PTHR45947">
    <property type="entry name" value="SULFOQUINOVOSYL TRANSFERASE SQD2"/>
    <property type="match status" value="1"/>
</dbReference>
<dbReference type="Proteomes" id="UP000324354">
    <property type="component" value="Chromosome"/>
</dbReference>
<evidence type="ECO:0000313" key="3">
    <source>
        <dbReference type="EMBL" id="QEK78470.1"/>
    </source>
</evidence>
<dbReference type="SUPFAM" id="SSF53756">
    <property type="entry name" value="UDP-Glycosyltransferase/glycogen phosphorylase"/>
    <property type="match status" value="1"/>
</dbReference>
<dbReference type="InterPro" id="IPR050194">
    <property type="entry name" value="Glycosyltransferase_grp1"/>
</dbReference>
<dbReference type="Pfam" id="PF00534">
    <property type="entry name" value="Glycos_transf_1"/>
    <property type="match status" value="1"/>
</dbReference>
<dbReference type="RefSeq" id="WP_011011921.1">
    <property type="nucleotide sequence ID" value="NC_003413.1"/>
</dbReference>
<dbReference type="Gene3D" id="3.40.50.2000">
    <property type="entry name" value="Glycogen Phosphorylase B"/>
    <property type="match status" value="2"/>
</dbReference>
<feature type="domain" description="Glycosyl transferase family 1" evidence="1">
    <location>
        <begin position="201"/>
        <end position="370"/>
    </location>
</feature>
<dbReference type="GeneID" id="13301382"/>
<dbReference type="OrthoDB" id="132546at2157"/>
<dbReference type="Pfam" id="PF13439">
    <property type="entry name" value="Glyco_transf_4"/>
    <property type="match status" value="1"/>
</dbReference>